<proteinExistence type="predicted"/>
<evidence type="ECO:0000256" key="1">
    <source>
        <dbReference type="SAM" id="MobiDB-lite"/>
    </source>
</evidence>
<dbReference type="Proteomes" id="UP001279410">
    <property type="component" value="Unassembled WGS sequence"/>
</dbReference>
<feature type="region of interest" description="Disordered" evidence="1">
    <location>
        <begin position="1"/>
        <end position="25"/>
    </location>
</feature>
<reference evidence="2" key="1">
    <citation type="submission" date="2022-08" db="EMBL/GenBank/DDBJ databases">
        <title>Genome sequencing of akame (Lates japonicus).</title>
        <authorList>
            <person name="Hashiguchi Y."/>
            <person name="Takahashi H."/>
        </authorList>
    </citation>
    <scope>NUCLEOTIDE SEQUENCE</scope>
    <source>
        <strain evidence="2">Kochi</strain>
    </source>
</reference>
<accession>A0AAD3M4T3</accession>
<gene>
    <name evidence="2" type="ORF">AKAME5_000160400</name>
</gene>
<name>A0AAD3M4T3_LATJO</name>
<keyword evidence="3" id="KW-1185">Reference proteome</keyword>
<protein>
    <submittedName>
        <fullName evidence="2">Tight junction protein ZO-1-like isoform X1</fullName>
    </submittedName>
</protein>
<dbReference type="AlphaFoldDB" id="A0AAD3M4T3"/>
<feature type="region of interest" description="Disordered" evidence="1">
    <location>
        <begin position="45"/>
        <end position="80"/>
    </location>
</feature>
<dbReference type="EMBL" id="BRZM01000003">
    <property type="protein sequence ID" value="GLD47423.1"/>
    <property type="molecule type" value="Genomic_DNA"/>
</dbReference>
<evidence type="ECO:0000313" key="3">
    <source>
        <dbReference type="Proteomes" id="UP001279410"/>
    </source>
</evidence>
<sequence length="135" mass="15044">MDSDWPATSLKDISPEPRCQRWKHPGGDVVLKPIVEMRIDIQTRAMSTPVKSSDDGALPQASHQASSRDDKQLPPLPGTSMKLVKFKKGRVLCLRLAGGNDVGIFVAGVLRTVLRPRRDWRRETRFSGHAYTPSL</sequence>
<comment type="caution">
    <text evidence="2">The sequence shown here is derived from an EMBL/GenBank/DDBJ whole genome shotgun (WGS) entry which is preliminary data.</text>
</comment>
<evidence type="ECO:0000313" key="2">
    <source>
        <dbReference type="EMBL" id="GLD47423.1"/>
    </source>
</evidence>
<organism evidence="2 3">
    <name type="scientific">Lates japonicus</name>
    <name type="common">Japanese lates</name>
    <dbReference type="NCBI Taxonomy" id="270547"/>
    <lineage>
        <taxon>Eukaryota</taxon>
        <taxon>Metazoa</taxon>
        <taxon>Chordata</taxon>
        <taxon>Craniata</taxon>
        <taxon>Vertebrata</taxon>
        <taxon>Euteleostomi</taxon>
        <taxon>Actinopterygii</taxon>
        <taxon>Neopterygii</taxon>
        <taxon>Teleostei</taxon>
        <taxon>Neoteleostei</taxon>
        <taxon>Acanthomorphata</taxon>
        <taxon>Carangaria</taxon>
        <taxon>Carangaria incertae sedis</taxon>
        <taxon>Centropomidae</taxon>
        <taxon>Lates</taxon>
    </lineage>
</organism>